<dbReference type="AlphaFoldDB" id="M6I150"/>
<dbReference type="Proteomes" id="UP000012089">
    <property type="component" value="Unassembled WGS sequence"/>
</dbReference>
<protein>
    <submittedName>
        <fullName evidence="1">Uncharacterized protein</fullName>
    </submittedName>
</protein>
<evidence type="ECO:0000313" key="1">
    <source>
        <dbReference type="EMBL" id="EMM96886.1"/>
    </source>
</evidence>
<comment type="caution">
    <text evidence="1">The sequence shown here is derived from an EMBL/GenBank/DDBJ whole genome shotgun (WGS) entry which is preliminary data.</text>
</comment>
<proteinExistence type="predicted"/>
<reference evidence="1 2" key="1">
    <citation type="submission" date="2013-01" db="EMBL/GenBank/DDBJ databases">
        <authorList>
            <person name="Harkins D.M."/>
            <person name="Durkin A.S."/>
            <person name="Brinkac L.M."/>
            <person name="Haft D.H."/>
            <person name="Selengut J.D."/>
            <person name="Sanka R."/>
            <person name="DePew J."/>
            <person name="Purushe J."/>
            <person name="Tulsiani S.M."/>
            <person name="Graham G.C."/>
            <person name="Burns M.-A."/>
            <person name="Dohnt M.F."/>
            <person name="Smythe L.D."/>
            <person name="McKay D.B."/>
            <person name="Craig S.B."/>
            <person name="Vinetz J.M."/>
            <person name="Sutton G.G."/>
            <person name="Nierman W.C."/>
            <person name="Fouts D.E."/>
        </authorList>
    </citation>
    <scope>NUCLEOTIDE SEQUENCE [LARGE SCALE GENOMIC DNA]</scope>
    <source>
        <strain evidence="1 2">LT2156</strain>
    </source>
</reference>
<organism evidence="1 2">
    <name type="scientific">Leptospira interrogans serovar Zanoni str. LT2156</name>
    <dbReference type="NCBI Taxonomy" id="1001601"/>
    <lineage>
        <taxon>Bacteria</taxon>
        <taxon>Pseudomonadati</taxon>
        <taxon>Spirochaetota</taxon>
        <taxon>Spirochaetia</taxon>
        <taxon>Leptospirales</taxon>
        <taxon>Leptospiraceae</taxon>
        <taxon>Leptospira</taxon>
    </lineage>
</organism>
<gene>
    <name evidence="1" type="ORF">LEP1GSC158_3740</name>
</gene>
<sequence length="69" mass="8575">MNQECFILNYLTFKKYIFLSIGIWKRFALRRNKKDSFVKNEKNRKRFKDLERKRLNGIHLLEKSYTCLE</sequence>
<evidence type="ECO:0000313" key="2">
    <source>
        <dbReference type="Proteomes" id="UP000012089"/>
    </source>
</evidence>
<accession>M6I150</accession>
<name>M6I150_LEPIR</name>
<dbReference type="EMBL" id="AFMF02000020">
    <property type="protein sequence ID" value="EMM96886.1"/>
    <property type="molecule type" value="Genomic_DNA"/>
</dbReference>